<keyword evidence="3" id="KW-0131">Cell cycle</keyword>
<dbReference type="RefSeq" id="WP_182940695.1">
    <property type="nucleotide sequence ID" value="NZ_JABEQH010000002.1"/>
</dbReference>
<evidence type="ECO:0000256" key="2">
    <source>
        <dbReference type="ARBA" id="ARBA00022840"/>
    </source>
</evidence>
<dbReference type="Pfam" id="PF03969">
    <property type="entry name" value="AFG1_ATPase"/>
    <property type="match status" value="1"/>
</dbReference>
<keyword evidence="4" id="KW-1185">Reference proteome</keyword>
<dbReference type="InterPro" id="IPR027417">
    <property type="entry name" value="P-loop_NTPase"/>
</dbReference>
<dbReference type="GO" id="GO:0005737">
    <property type="term" value="C:cytoplasm"/>
    <property type="evidence" value="ECO:0007669"/>
    <property type="project" value="TreeGrafter"/>
</dbReference>
<dbReference type="InterPro" id="IPR005654">
    <property type="entry name" value="ATPase_AFG1-like"/>
</dbReference>
<dbReference type="PANTHER" id="PTHR12169:SF6">
    <property type="entry name" value="AFG1-LIKE ATPASE"/>
    <property type="match status" value="1"/>
</dbReference>
<dbReference type="Gene3D" id="3.40.50.300">
    <property type="entry name" value="P-loop containing nucleotide triphosphate hydrolases"/>
    <property type="match status" value="1"/>
</dbReference>
<dbReference type="GO" id="GO:0005524">
    <property type="term" value="F:ATP binding"/>
    <property type="evidence" value="ECO:0007669"/>
    <property type="project" value="UniProtKB-KW"/>
</dbReference>
<evidence type="ECO:0000313" key="3">
    <source>
        <dbReference type="EMBL" id="MBB2174783.1"/>
    </source>
</evidence>
<protein>
    <submittedName>
        <fullName evidence="3">Cell division protein ZapE</fullName>
    </submittedName>
</protein>
<dbReference type="NCBIfam" id="NF040713">
    <property type="entry name" value="ZapE"/>
    <property type="match status" value="1"/>
</dbReference>
<keyword evidence="1" id="KW-0547">Nucleotide-binding</keyword>
<dbReference type="GO" id="GO:0016887">
    <property type="term" value="F:ATP hydrolysis activity"/>
    <property type="evidence" value="ECO:0007669"/>
    <property type="project" value="InterPro"/>
</dbReference>
<comment type="caution">
    <text evidence="3">The sequence shown here is derived from an EMBL/GenBank/DDBJ whole genome shotgun (WGS) entry which is preliminary data.</text>
</comment>
<dbReference type="SUPFAM" id="SSF52540">
    <property type="entry name" value="P-loop containing nucleoside triphosphate hydrolases"/>
    <property type="match status" value="1"/>
</dbReference>
<evidence type="ECO:0000313" key="4">
    <source>
        <dbReference type="Proteomes" id="UP000561066"/>
    </source>
</evidence>
<dbReference type="AlphaFoldDB" id="A0A7W4J4V9"/>
<dbReference type="PANTHER" id="PTHR12169">
    <property type="entry name" value="ATPASE N2B"/>
    <property type="match status" value="1"/>
</dbReference>
<keyword evidence="3" id="KW-0132">Cell division</keyword>
<sequence>METVLSSFASDLHLPPGTGPLAAYRARVDAGLLAPDPEQAKAAARLDRLWRELPGYHPVVRQAAPPHGRLGGLLGGLKARLGLQGQPSPAPRPRGVYMVGQVGRGKTMLMDLFFELAPVEHKKRVHFHRFMQDVHQRLHDMKRAHPELTDPIPPLAHAIADEAWLLCFDEFQVNDIADAMILGRLFEYLFAEGVVVVATSNTQPQDLFQNRPGADAFRPFIAVIQREVDTVVLDSPRDYRRGGMRGMTTWIVPPGPDASQELDSIFMRLADGAPVRPVTLDIMGRSLAVPVAAGPVARFSFPALCGRALGAGDYLALATRFPALILDDIPRLGPDNFDVARRFIVLVDTLYEQKVKLFASAEDQPDAIYQRGEGAQAFERTASRLEEMQSVAYLDLPHLS</sequence>
<dbReference type="GO" id="GO:0051301">
    <property type="term" value="P:cell division"/>
    <property type="evidence" value="ECO:0007669"/>
    <property type="project" value="UniProtKB-KW"/>
</dbReference>
<organism evidence="3 4">
    <name type="scientific">Gluconacetobacter johannae</name>
    <dbReference type="NCBI Taxonomy" id="112140"/>
    <lineage>
        <taxon>Bacteria</taxon>
        <taxon>Pseudomonadati</taxon>
        <taxon>Pseudomonadota</taxon>
        <taxon>Alphaproteobacteria</taxon>
        <taxon>Acetobacterales</taxon>
        <taxon>Acetobacteraceae</taxon>
        <taxon>Gluconacetobacter</taxon>
    </lineage>
</organism>
<dbReference type="EMBL" id="JABEQH010000002">
    <property type="protein sequence ID" value="MBB2174783.1"/>
    <property type="molecule type" value="Genomic_DNA"/>
</dbReference>
<dbReference type="Proteomes" id="UP000561066">
    <property type="component" value="Unassembled WGS sequence"/>
</dbReference>
<accession>A0A7W4J4V9</accession>
<gene>
    <name evidence="3" type="ORF">HLH21_02440</name>
</gene>
<reference evidence="3 4" key="1">
    <citation type="submission" date="2020-04" db="EMBL/GenBank/DDBJ databases">
        <title>Description of novel Gluconacetobacter.</title>
        <authorList>
            <person name="Sombolestani A."/>
        </authorList>
    </citation>
    <scope>NUCLEOTIDE SEQUENCE [LARGE SCALE GENOMIC DNA]</scope>
    <source>
        <strain evidence="3 4">LMG 21312</strain>
    </source>
</reference>
<evidence type="ECO:0000256" key="1">
    <source>
        <dbReference type="ARBA" id="ARBA00022741"/>
    </source>
</evidence>
<keyword evidence="2" id="KW-0067">ATP-binding</keyword>
<proteinExistence type="predicted"/>
<name>A0A7W4J4V9_9PROT</name>